<gene>
    <name evidence="1" type="ORF">KC909_02795</name>
</gene>
<dbReference type="PANTHER" id="PTHR35134">
    <property type="entry name" value="NUCLEOTIDASE YQFW-RELATED"/>
    <property type="match status" value="1"/>
</dbReference>
<dbReference type="PANTHER" id="PTHR35134:SF2">
    <property type="entry name" value="NUCLEOTIDASE YQFW-RELATED"/>
    <property type="match status" value="1"/>
</dbReference>
<dbReference type="EMBL" id="JAGQLK010000047">
    <property type="protein sequence ID" value="MCA9383269.1"/>
    <property type="molecule type" value="Genomic_DNA"/>
</dbReference>
<evidence type="ECO:0000313" key="2">
    <source>
        <dbReference type="Proteomes" id="UP000783287"/>
    </source>
</evidence>
<dbReference type="InterPro" id="IPR023214">
    <property type="entry name" value="HAD_sf"/>
</dbReference>
<dbReference type="AlphaFoldDB" id="A0A955L583"/>
<sequence>MNKISELKEKIKASHNAGIALDIDETLSWTIGYWVEKMFENFGNPENLTIEQVISKYRYTQNVPYWQTEEAMQWMHDHREDNALQKELPLIENSQRCVNEINKVVPIVAYITTRPASVISGTKDWLRKHKFPEAEVIARPKEVDHSDGNKWKAKVLEELYPVVHGIVDDNPGLVEYLSVEYRGRIYLYNFYGECRDDLDIVKCSDWLEVEKSILGNSE</sequence>
<organism evidence="1 2">
    <name type="scientific">Candidatus Dojkabacteria bacterium</name>
    <dbReference type="NCBI Taxonomy" id="2099670"/>
    <lineage>
        <taxon>Bacteria</taxon>
        <taxon>Candidatus Dojkabacteria</taxon>
    </lineage>
</organism>
<dbReference type="Gene3D" id="3.40.50.1000">
    <property type="entry name" value="HAD superfamily/HAD-like"/>
    <property type="match status" value="1"/>
</dbReference>
<reference evidence="1" key="2">
    <citation type="journal article" date="2021" name="Microbiome">
        <title>Successional dynamics and alternative stable states in a saline activated sludge microbial community over 9 years.</title>
        <authorList>
            <person name="Wang Y."/>
            <person name="Ye J."/>
            <person name="Ju F."/>
            <person name="Liu L."/>
            <person name="Boyd J.A."/>
            <person name="Deng Y."/>
            <person name="Parks D.H."/>
            <person name="Jiang X."/>
            <person name="Yin X."/>
            <person name="Woodcroft B.J."/>
            <person name="Tyson G.W."/>
            <person name="Hugenholtz P."/>
            <person name="Polz M.F."/>
            <person name="Zhang T."/>
        </authorList>
    </citation>
    <scope>NUCLEOTIDE SEQUENCE</scope>
    <source>
        <strain evidence="1">HKST-UBA14</strain>
    </source>
</reference>
<dbReference type="InterPro" id="IPR052419">
    <property type="entry name" value="5_3-deoxyribonucleotidase-like"/>
</dbReference>
<dbReference type="InterPro" id="IPR036412">
    <property type="entry name" value="HAD-like_sf"/>
</dbReference>
<comment type="caution">
    <text evidence="1">The sequence shown here is derived from an EMBL/GenBank/DDBJ whole genome shotgun (WGS) entry which is preliminary data.</text>
</comment>
<dbReference type="SUPFAM" id="SSF56784">
    <property type="entry name" value="HAD-like"/>
    <property type="match status" value="1"/>
</dbReference>
<reference evidence="1" key="1">
    <citation type="submission" date="2020-04" db="EMBL/GenBank/DDBJ databases">
        <authorList>
            <person name="Zhang T."/>
        </authorList>
    </citation>
    <scope>NUCLEOTIDE SEQUENCE</scope>
    <source>
        <strain evidence="1">HKST-UBA14</strain>
    </source>
</reference>
<proteinExistence type="predicted"/>
<name>A0A955L583_9BACT</name>
<accession>A0A955L583</accession>
<dbReference type="Proteomes" id="UP000783287">
    <property type="component" value="Unassembled WGS sequence"/>
</dbReference>
<evidence type="ECO:0000313" key="1">
    <source>
        <dbReference type="EMBL" id="MCA9383269.1"/>
    </source>
</evidence>
<protein>
    <submittedName>
        <fullName evidence="1">Uncharacterized protein</fullName>
    </submittedName>
</protein>